<sequence>MSSEPTKNRPQRTGDLLDTVSEVAVGVGRFGYSLLSLGLNILPKQSRESMHTAVRELSYGFARLPRDFADIAGEEIEHWANTDEEPPARVQKVTIDLFDDEPVAPAAPVGPAVKATSAAVATNPPPREVPSPEAKAAPAPEAPKPVAVAPEAPKPVAA</sequence>
<evidence type="ECO:0000313" key="2">
    <source>
        <dbReference type="EMBL" id="MBP1464976.1"/>
    </source>
</evidence>
<feature type="non-terminal residue" evidence="2">
    <location>
        <position position="158"/>
    </location>
</feature>
<accession>A0ABS4D6B6</accession>
<feature type="region of interest" description="Disordered" evidence="1">
    <location>
        <begin position="104"/>
        <end position="158"/>
    </location>
</feature>
<dbReference type="EMBL" id="SIJK02000005">
    <property type="protein sequence ID" value="MBP1464976.1"/>
    <property type="molecule type" value="Genomic_DNA"/>
</dbReference>
<comment type="caution">
    <text evidence="2">The sequence shown here is derived from an EMBL/GenBank/DDBJ whole genome shotgun (WGS) entry which is preliminary data.</text>
</comment>
<feature type="compositionally biased region" description="Low complexity" evidence="1">
    <location>
        <begin position="104"/>
        <end position="113"/>
    </location>
</feature>
<protein>
    <submittedName>
        <fullName evidence="2">Uncharacterized protein</fullName>
    </submittedName>
</protein>
<keyword evidence="3" id="KW-1185">Reference proteome</keyword>
<organism evidence="2 3">
    <name type="scientific">Candidatus Chloroploca mongolica</name>
    <dbReference type="NCBI Taxonomy" id="2528176"/>
    <lineage>
        <taxon>Bacteria</taxon>
        <taxon>Bacillati</taxon>
        <taxon>Chloroflexota</taxon>
        <taxon>Chloroflexia</taxon>
        <taxon>Chloroflexales</taxon>
        <taxon>Chloroflexineae</taxon>
        <taxon>Oscillochloridaceae</taxon>
        <taxon>Candidatus Chloroploca</taxon>
    </lineage>
</organism>
<evidence type="ECO:0000256" key="1">
    <source>
        <dbReference type="SAM" id="MobiDB-lite"/>
    </source>
</evidence>
<evidence type="ECO:0000313" key="3">
    <source>
        <dbReference type="Proteomes" id="UP001193081"/>
    </source>
</evidence>
<dbReference type="Proteomes" id="UP001193081">
    <property type="component" value="Unassembled WGS sequence"/>
</dbReference>
<reference evidence="2 3" key="1">
    <citation type="submission" date="2021-03" db="EMBL/GenBank/DDBJ databases">
        <authorList>
            <person name="Grouzdev D.S."/>
        </authorList>
    </citation>
    <scope>NUCLEOTIDE SEQUENCE [LARGE SCALE GENOMIC DNA]</scope>
    <source>
        <strain evidence="2 3">M50-1</strain>
    </source>
</reference>
<gene>
    <name evidence="2" type="ORF">EYB53_004560</name>
</gene>
<proteinExistence type="predicted"/>
<name>A0ABS4D6B6_9CHLR</name>
<feature type="compositionally biased region" description="Low complexity" evidence="1">
    <location>
        <begin position="132"/>
        <end position="158"/>
    </location>
</feature>